<evidence type="ECO:0000256" key="6">
    <source>
        <dbReference type="SAM" id="Phobius"/>
    </source>
</evidence>
<keyword evidence="3 6" id="KW-0812">Transmembrane</keyword>
<sequence length="210" mass="22819">MRLLLVFLALALLVLIPFFFWGDALESFFTFSGSVDWLEGYGAWAWAMAIVLLIGDLFLPLPATVIMAALGLLYGPWWGGALAATGSFLSGALAYELCQRIGPNAARRILSEGDLDRGQRLFSRAGGWIVAFSRWIPVLPEVVACMAGLTCMPAPLFYGALACGSLPLGFTFAAVGHFGLERPVLTLVLSALVPMLLWLAVRPLLKWEQR</sequence>
<feature type="transmembrane region" description="Helical" evidence="6">
    <location>
        <begin position="156"/>
        <end position="178"/>
    </location>
</feature>
<feature type="transmembrane region" description="Helical" evidence="6">
    <location>
        <begin position="125"/>
        <end position="149"/>
    </location>
</feature>
<keyword evidence="9" id="KW-1185">Reference proteome</keyword>
<feature type="transmembrane region" description="Helical" evidence="6">
    <location>
        <begin position="46"/>
        <end position="70"/>
    </location>
</feature>
<evidence type="ECO:0000256" key="1">
    <source>
        <dbReference type="ARBA" id="ARBA00004651"/>
    </source>
</evidence>
<dbReference type="RefSeq" id="WP_089682503.1">
    <property type="nucleotide sequence ID" value="NZ_FNFO01000004.1"/>
</dbReference>
<dbReference type="GO" id="GO:0005886">
    <property type="term" value="C:plasma membrane"/>
    <property type="evidence" value="ECO:0007669"/>
    <property type="project" value="UniProtKB-SubCell"/>
</dbReference>
<dbReference type="EMBL" id="FNFO01000004">
    <property type="protein sequence ID" value="SDL11520.1"/>
    <property type="molecule type" value="Genomic_DNA"/>
</dbReference>
<dbReference type="PANTHER" id="PTHR42709:SF6">
    <property type="entry name" value="UNDECAPRENYL PHOSPHATE TRANSPORTER A"/>
    <property type="match status" value="1"/>
</dbReference>
<keyword evidence="4 6" id="KW-1133">Transmembrane helix</keyword>
<dbReference type="Proteomes" id="UP000198510">
    <property type="component" value="Unassembled WGS sequence"/>
</dbReference>
<name>A0A1G9HEV0_9BACT</name>
<evidence type="ECO:0000256" key="2">
    <source>
        <dbReference type="ARBA" id="ARBA00022475"/>
    </source>
</evidence>
<dbReference type="OrthoDB" id="9812980at2"/>
<evidence type="ECO:0000313" key="8">
    <source>
        <dbReference type="EMBL" id="SDL11520.1"/>
    </source>
</evidence>
<feature type="domain" description="VTT" evidence="7">
    <location>
        <begin position="61"/>
        <end position="177"/>
    </location>
</feature>
<evidence type="ECO:0000313" key="9">
    <source>
        <dbReference type="Proteomes" id="UP000198510"/>
    </source>
</evidence>
<proteinExistence type="predicted"/>
<comment type="subcellular location">
    <subcellularLocation>
        <location evidence="1">Cell membrane</location>
        <topology evidence="1">Multi-pass membrane protein</topology>
    </subcellularLocation>
</comment>
<evidence type="ECO:0000256" key="4">
    <source>
        <dbReference type="ARBA" id="ARBA00022989"/>
    </source>
</evidence>
<dbReference type="STRING" id="1075417.SAMN05421823_104415"/>
<dbReference type="PANTHER" id="PTHR42709">
    <property type="entry name" value="ALKALINE PHOSPHATASE LIKE PROTEIN"/>
    <property type="match status" value="1"/>
</dbReference>
<gene>
    <name evidence="8" type="ORF">SAMN05421823_104415</name>
</gene>
<dbReference type="InterPro" id="IPR032816">
    <property type="entry name" value="VTT_dom"/>
</dbReference>
<evidence type="ECO:0000256" key="5">
    <source>
        <dbReference type="ARBA" id="ARBA00023136"/>
    </source>
</evidence>
<evidence type="ECO:0000259" key="7">
    <source>
        <dbReference type="Pfam" id="PF09335"/>
    </source>
</evidence>
<dbReference type="AlphaFoldDB" id="A0A1G9HEV0"/>
<keyword evidence="2" id="KW-1003">Cell membrane</keyword>
<dbReference type="Pfam" id="PF09335">
    <property type="entry name" value="VTT_dom"/>
    <property type="match status" value="1"/>
</dbReference>
<accession>A0A1G9HEV0</accession>
<feature type="transmembrane region" description="Helical" evidence="6">
    <location>
        <begin position="184"/>
        <end position="205"/>
    </location>
</feature>
<organism evidence="8 9">
    <name type="scientific">Catalinimonas alkaloidigena</name>
    <dbReference type="NCBI Taxonomy" id="1075417"/>
    <lineage>
        <taxon>Bacteria</taxon>
        <taxon>Pseudomonadati</taxon>
        <taxon>Bacteroidota</taxon>
        <taxon>Cytophagia</taxon>
        <taxon>Cytophagales</taxon>
        <taxon>Catalimonadaceae</taxon>
        <taxon>Catalinimonas</taxon>
    </lineage>
</organism>
<keyword evidence="5 6" id="KW-0472">Membrane</keyword>
<protein>
    <submittedName>
        <fullName evidence="8">Uncharacterized membrane protein YdjX, TVP38/TMEM64 family, SNARE-associated domain</fullName>
    </submittedName>
</protein>
<reference evidence="8 9" key="1">
    <citation type="submission" date="2016-10" db="EMBL/GenBank/DDBJ databases">
        <authorList>
            <person name="de Groot N.N."/>
        </authorList>
    </citation>
    <scope>NUCLEOTIDE SEQUENCE [LARGE SCALE GENOMIC DNA]</scope>
    <source>
        <strain evidence="8 9">DSM 25186</strain>
    </source>
</reference>
<dbReference type="InterPro" id="IPR051311">
    <property type="entry name" value="DedA_domain"/>
</dbReference>
<feature type="transmembrane region" description="Helical" evidence="6">
    <location>
        <begin position="77"/>
        <end position="95"/>
    </location>
</feature>
<evidence type="ECO:0000256" key="3">
    <source>
        <dbReference type="ARBA" id="ARBA00022692"/>
    </source>
</evidence>